<organism evidence="1 2">
    <name type="scientific">Pseudomonas syringae pv. pisi</name>
    <dbReference type="NCBI Taxonomy" id="59510"/>
    <lineage>
        <taxon>Bacteria</taxon>
        <taxon>Pseudomonadati</taxon>
        <taxon>Pseudomonadota</taxon>
        <taxon>Gammaproteobacteria</taxon>
        <taxon>Pseudomonadales</taxon>
        <taxon>Pseudomonadaceae</taxon>
        <taxon>Pseudomonas</taxon>
        <taxon>Pseudomonas syringae</taxon>
    </lineage>
</organism>
<sequence length="80" mass="9185">MTLQRIPATPEEKIMAAAQNIDRLLRLEEVLHTTGLGRNTVYRRIREGTFPKQVRIGPNSVAWRQSEIARWITDLSPSND</sequence>
<dbReference type="InterPro" id="IPR010260">
    <property type="entry name" value="AlpA"/>
</dbReference>
<dbReference type="Gene3D" id="1.10.238.160">
    <property type="match status" value="1"/>
</dbReference>
<dbReference type="SUPFAM" id="SSF46955">
    <property type="entry name" value="Putative DNA-binding domain"/>
    <property type="match status" value="1"/>
</dbReference>
<protein>
    <submittedName>
        <fullName evidence="1">Putative DNA-binding protein</fullName>
    </submittedName>
</protein>
<dbReference type="PANTHER" id="PTHR36154">
    <property type="entry name" value="DNA-BINDING TRANSCRIPTIONAL ACTIVATOR ALPA"/>
    <property type="match status" value="1"/>
</dbReference>
<comment type="caution">
    <text evidence="1">The sequence shown here is derived from an EMBL/GenBank/DDBJ whole genome shotgun (WGS) entry which is preliminary data.</text>
</comment>
<reference evidence="1 2" key="1">
    <citation type="submission" date="2018-08" db="EMBL/GenBank/DDBJ databases">
        <title>Recombination of ecologically and evolutionarily significant loci maintains genetic cohesion in the Pseudomonas syringae species complex.</title>
        <authorList>
            <person name="Dillon M."/>
            <person name="Thakur S."/>
            <person name="Almeida R.N.D."/>
            <person name="Weir B.S."/>
            <person name="Guttman D.S."/>
        </authorList>
    </citation>
    <scope>NUCLEOTIDE SEQUENCE [LARGE SCALE GENOMIC DNA]</scope>
    <source>
        <strain evidence="1 2">ICMP 2788</strain>
    </source>
</reference>
<dbReference type="Proteomes" id="UP000276886">
    <property type="component" value="Unassembled WGS sequence"/>
</dbReference>
<evidence type="ECO:0000313" key="2">
    <source>
        <dbReference type="Proteomes" id="UP000276886"/>
    </source>
</evidence>
<dbReference type="InterPro" id="IPR052931">
    <property type="entry name" value="Prophage_regulatory_activator"/>
</dbReference>
<evidence type="ECO:0000313" key="1">
    <source>
        <dbReference type="EMBL" id="RMO25479.1"/>
    </source>
</evidence>
<dbReference type="EMBL" id="RBPQ01000183">
    <property type="protein sequence ID" value="RMO25479.1"/>
    <property type="molecule type" value="Genomic_DNA"/>
</dbReference>
<dbReference type="AlphaFoldDB" id="A0A3M2XDW9"/>
<dbReference type="RefSeq" id="WP_306424329.1">
    <property type="nucleotide sequence ID" value="NZ_RBPQ01000183.1"/>
</dbReference>
<dbReference type="Pfam" id="PF05930">
    <property type="entry name" value="Phage_AlpA"/>
    <property type="match status" value="1"/>
</dbReference>
<name>A0A3M2XDW9_PSESJ</name>
<gene>
    <name evidence="1" type="ORF">ALQ44_01044</name>
</gene>
<proteinExistence type="predicted"/>
<dbReference type="PANTHER" id="PTHR36154:SF1">
    <property type="entry name" value="DNA-BINDING TRANSCRIPTIONAL ACTIVATOR ALPA"/>
    <property type="match status" value="1"/>
</dbReference>
<accession>A0A3M2XDW9</accession>
<keyword evidence="1" id="KW-0238">DNA-binding</keyword>
<dbReference type="InterPro" id="IPR009061">
    <property type="entry name" value="DNA-bd_dom_put_sf"/>
</dbReference>
<dbReference type="GO" id="GO:0003677">
    <property type="term" value="F:DNA binding"/>
    <property type="evidence" value="ECO:0007669"/>
    <property type="project" value="UniProtKB-KW"/>
</dbReference>